<protein>
    <recommendedName>
        <fullName evidence="3">PD-(D/E)XK nuclease superfamily protein</fullName>
    </recommendedName>
</protein>
<name>A0A7M2YDW1_9FLAO</name>
<evidence type="ECO:0000313" key="2">
    <source>
        <dbReference type="Proteomes" id="UP000594195"/>
    </source>
</evidence>
<dbReference type="EMBL" id="CP040442">
    <property type="protein sequence ID" value="QOW11642.1"/>
    <property type="molecule type" value="Genomic_DNA"/>
</dbReference>
<proteinExistence type="predicted"/>
<reference evidence="1 2" key="1">
    <citation type="submission" date="2019-05" db="EMBL/GenBank/DDBJ databases">
        <title>Chryseobacterium sp. isolated from King George Island, maritime Antarctica.</title>
        <authorList>
            <person name="Peng X."/>
        </authorList>
    </citation>
    <scope>NUCLEOTIDE SEQUENCE [LARGE SCALE GENOMIC DNA]</scope>
    <source>
        <strain evidence="1 2">7-3A</strain>
    </source>
</reference>
<organism evidence="1 2">
    <name type="scientific">Kaistella flava</name>
    <name type="common">ex Peng et al. 2021</name>
    <dbReference type="NCBI Taxonomy" id="2038776"/>
    <lineage>
        <taxon>Bacteria</taxon>
        <taxon>Pseudomonadati</taxon>
        <taxon>Bacteroidota</taxon>
        <taxon>Flavobacteriia</taxon>
        <taxon>Flavobacteriales</taxon>
        <taxon>Weeksellaceae</taxon>
        <taxon>Chryseobacterium group</taxon>
        <taxon>Kaistella</taxon>
    </lineage>
</organism>
<sequence length="371" mass="44259">MKMTQITAPNIFKYATKELSQDAFLCWLFSFAAKKYDNSEFKQLHLLSLDILYQFIGDGKIDIREIEVKKQVHKIDIWIEINSNILIIIEDKTNSAAGKGQLEKYYDIATEYCNSNNFNDPICIYFKTGNEAKNVFSKSNVNGKWKYFSLEDLHKILHIYQKQIIHPYFQDFYQLNFERLQVKLEFEKYISKENQNGFRNDIIEAFYTRLEQDEVFTNWNYNDSIGNRTYYSNDYVFDSQKTNVYLQFDRLDLKLKVDLNKLREEKGPSYKKFQKELKKNNIELIYNDLRHLFLEDPKLKEKIIRPKKRATHNFLTFAVIPIDQWLFFNSDGKMNYKKSKDNIVKINKDLKVFTTSNQDRISAIVEAGFIK</sequence>
<dbReference type="Pfam" id="PF14281">
    <property type="entry name" value="PDDEXK_4"/>
    <property type="match status" value="1"/>
</dbReference>
<dbReference type="KEGG" id="kfa:Q73A0000_15300"/>
<dbReference type="Proteomes" id="UP000594195">
    <property type="component" value="Chromosome"/>
</dbReference>
<dbReference type="AlphaFoldDB" id="A0A7M2YDW1"/>
<dbReference type="InterPro" id="IPR029470">
    <property type="entry name" value="PDDEXK_4"/>
</dbReference>
<keyword evidence="2" id="KW-1185">Reference proteome</keyword>
<evidence type="ECO:0008006" key="3">
    <source>
        <dbReference type="Google" id="ProtNLM"/>
    </source>
</evidence>
<accession>A0A7M2YDW1</accession>
<evidence type="ECO:0000313" key="1">
    <source>
        <dbReference type="EMBL" id="QOW11642.1"/>
    </source>
</evidence>
<gene>
    <name evidence="1" type="ORF">Q73A0000_15300</name>
</gene>